<accession>A0A520MIV4</accession>
<dbReference type="GO" id="GO:0044571">
    <property type="term" value="P:[2Fe-2S] cluster assembly"/>
    <property type="evidence" value="ECO:0007669"/>
    <property type="project" value="InterPro"/>
</dbReference>
<protein>
    <recommendedName>
        <fullName evidence="4">Co-chaperone protein HscB homolog</fullName>
    </recommendedName>
</protein>
<dbReference type="GO" id="GO:0006457">
    <property type="term" value="P:protein folding"/>
    <property type="evidence" value="ECO:0007669"/>
    <property type="project" value="UniProtKB-UniRule"/>
</dbReference>
<evidence type="ECO:0000256" key="4">
    <source>
        <dbReference type="HAMAP-Rule" id="MF_00682"/>
    </source>
</evidence>
<dbReference type="GO" id="GO:0001671">
    <property type="term" value="F:ATPase activator activity"/>
    <property type="evidence" value="ECO:0007669"/>
    <property type="project" value="InterPro"/>
</dbReference>
<comment type="subunit">
    <text evidence="4">Interacts with HscA and stimulates its ATPase activity.</text>
</comment>
<reference evidence="6 7" key="1">
    <citation type="submission" date="2019-02" db="EMBL/GenBank/DDBJ databases">
        <title>Prokaryotic population dynamics and viral predation in marine succession experiment using metagenomics: the confinement effect.</title>
        <authorList>
            <person name="Haro-Moreno J.M."/>
            <person name="Rodriguez-Valera F."/>
            <person name="Lopez-Perez M."/>
        </authorList>
    </citation>
    <scope>NUCLEOTIDE SEQUENCE [LARGE SCALE GENOMIC DNA]</scope>
    <source>
        <strain evidence="6">MED-G170</strain>
    </source>
</reference>
<sequence>MWLWGKFSRLVLRPFNAKTQSDGPLNFSSNFFEIFSIPSGWHVDLADLDVRYRALQQEFHPDRYATKSDVEKRLAVQTASLINQAFETLKTPLKRAQYLLELNDIDIDKDTHITTDSQFLMQQIELRETLAGVVGKTDPWAELEKLRTHVEAIYQNLQSEFFEGLSAKIFDSALTAVAKMQFFSKLLNEIEQLEADLEGS</sequence>
<dbReference type="CDD" id="cd06257">
    <property type="entry name" value="DnaJ"/>
    <property type="match status" value="1"/>
</dbReference>
<evidence type="ECO:0000256" key="1">
    <source>
        <dbReference type="ARBA" id="ARBA00010476"/>
    </source>
</evidence>
<dbReference type="GO" id="GO:0051259">
    <property type="term" value="P:protein complex oligomerization"/>
    <property type="evidence" value="ECO:0007669"/>
    <property type="project" value="InterPro"/>
</dbReference>
<comment type="caution">
    <text evidence="6">The sequence shown here is derived from an EMBL/GenBank/DDBJ whole genome shotgun (WGS) entry which is preliminary data.</text>
</comment>
<dbReference type="SMART" id="SM00271">
    <property type="entry name" value="DnaJ"/>
    <property type="match status" value="1"/>
</dbReference>
<dbReference type="PANTHER" id="PTHR14021:SF15">
    <property type="entry name" value="IRON-SULFUR CLUSTER CO-CHAPERONE PROTEIN HSCB"/>
    <property type="match status" value="1"/>
</dbReference>
<name>A0A520MIV4_9GAMM</name>
<dbReference type="Gene3D" id="1.10.287.110">
    <property type="entry name" value="DnaJ domain"/>
    <property type="match status" value="1"/>
</dbReference>
<dbReference type="Proteomes" id="UP000315889">
    <property type="component" value="Unassembled WGS sequence"/>
</dbReference>
<dbReference type="Pfam" id="PF07743">
    <property type="entry name" value="HSCB_C"/>
    <property type="match status" value="1"/>
</dbReference>
<organism evidence="6 7">
    <name type="scientific">SAR92 clade bacterium</name>
    <dbReference type="NCBI Taxonomy" id="2315479"/>
    <lineage>
        <taxon>Bacteria</taxon>
        <taxon>Pseudomonadati</taxon>
        <taxon>Pseudomonadota</taxon>
        <taxon>Gammaproteobacteria</taxon>
        <taxon>Cellvibrionales</taxon>
        <taxon>Porticoccaceae</taxon>
        <taxon>SAR92 clade</taxon>
    </lineage>
</organism>
<feature type="domain" description="J" evidence="5">
    <location>
        <begin position="30"/>
        <end position="102"/>
    </location>
</feature>
<proteinExistence type="inferred from homology"/>
<dbReference type="GO" id="GO:0051087">
    <property type="term" value="F:protein-folding chaperone binding"/>
    <property type="evidence" value="ECO:0007669"/>
    <property type="project" value="InterPro"/>
</dbReference>
<evidence type="ECO:0000313" key="7">
    <source>
        <dbReference type="Proteomes" id="UP000315889"/>
    </source>
</evidence>
<dbReference type="InterPro" id="IPR004640">
    <property type="entry name" value="HscB"/>
</dbReference>
<evidence type="ECO:0000259" key="5">
    <source>
        <dbReference type="PROSITE" id="PS50076"/>
    </source>
</evidence>
<dbReference type="Gene3D" id="1.20.1280.20">
    <property type="entry name" value="HscB, C-terminal domain"/>
    <property type="match status" value="1"/>
</dbReference>
<dbReference type="AlphaFoldDB" id="A0A520MIV4"/>
<keyword evidence="2 4" id="KW-0143">Chaperone</keyword>
<dbReference type="InterPro" id="IPR001623">
    <property type="entry name" value="DnaJ_domain"/>
</dbReference>
<dbReference type="EMBL" id="SHBP01000002">
    <property type="protein sequence ID" value="RZO21149.1"/>
    <property type="molecule type" value="Genomic_DNA"/>
</dbReference>
<comment type="similarity">
    <text evidence="1 4">Belongs to the HscB family.</text>
</comment>
<evidence type="ECO:0000256" key="3">
    <source>
        <dbReference type="ARBA" id="ARBA00025596"/>
    </source>
</evidence>
<dbReference type="InterPro" id="IPR009073">
    <property type="entry name" value="HscB_oligo_C"/>
</dbReference>
<dbReference type="PROSITE" id="PS50076">
    <property type="entry name" value="DNAJ_2"/>
    <property type="match status" value="1"/>
</dbReference>
<evidence type="ECO:0000256" key="2">
    <source>
        <dbReference type="ARBA" id="ARBA00023186"/>
    </source>
</evidence>
<dbReference type="PANTHER" id="PTHR14021">
    <property type="entry name" value="IRON-SULFUR CLUSTER CO-CHAPERONE PROTEIN HSCB"/>
    <property type="match status" value="1"/>
</dbReference>
<gene>
    <name evidence="4 6" type="primary">hscB</name>
    <name evidence="6" type="ORF">EVB03_02700</name>
</gene>
<dbReference type="NCBIfam" id="TIGR00714">
    <property type="entry name" value="hscB"/>
    <property type="match status" value="1"/>
</dbReference>
<dbReference type="HAMAP" id="MF_00682">
    <property type="entry name" value="HscB"/>
    <property type="match status" value="1"/>
</dbReference>
<dbReference type="InterPro" id="IPR036869">
    <property type="entry name" value="J_dom_sf"/>
</dbReference>
<comment type="function">
    <text evidence="3 4">Co-chaperone involved in the maturation of iron-sulfur cluster-containing proteins. Seems to help targeting proteins to be folded toward HscA.</text>
</comment>
<dbReference type="SUPFAM" id="SSF47144">
    <property type="entry name" value="HSC20 (HSCB), C-terminal oligomerisation domain"/>
    <property type="match status" value="1"/>
</dbReference>
<dbReference type="SUPFAM" id="SSF46565">
    <property type="entry name" value="Chaperone J-domain"/>
    <property type="match status" value="1"/>
</dbReference>
<dbReference type="InterPro" id="IPR036386">
    <property type="entry name" value="HscB_C_sf"/>
</dbReference>
<evidence type="ECO:0000313" key="6">
    <source>
        <dbReference type="EMBL" id="RZO21149.1"/>
    </source>
</evidence>